<keyword evidence="2" id="KW-0732">Signal</keyword>
<name>A0A843TF57_COLES</name>
<keyword evidence="4" id="KW-1185">Reference proteome</keyword>
<feature type="signal peptide" evidence="2">
    <location>
        <begin position="1"/>
        <end position="15"/>
    </location>
</feature>
<dbReference type="EMBL" id="NMUH01000024">
    <property type="protein sequence ID" value="MQL68886.1"/>
    <property type="molecule type" value="Genomic_DNA"/>
</dbReference>
<organism evidence="3 4">
    <name type="scientific">Colocasia esculenta</name>
    <name type="common">Wild taro</name>
    <name type="synonym">Arum esculentum</name>
    <dbReference type="NCBI Taxonomy" id="4460"/>
    <lineage>
        <taxon>Eukaryota</taxon>
        <taxon>Viridiplantae</taxon>
        <taxon>Streptophyta</taxon>
        <taxon>Embryophyta</taxon>
        <taxon>Tracheophyta</taxon>
        <taxon>Spermatophyta</taxon>
        <taxon>Magnoliopsida</taxon>
        <taxon>Liliopsida</taxon>
        <taxon>Araceae</taxon>
        <taxon>Aroideae</taxon>
        <taxon>Colocasieae</taxon>
        <taxon>Colocasia</taxon>
    </lineage>
</organism>
<feature type="transmembrane region" description="Helical" evidence="1">
    <location>
        <begin position="49"/>
        <end position="70"/>
    </location>
</feature>
<sequence length="244" mass="26615">MVGWFASLLAPYVLSQMVVCCGLEVLVAVWHVALSACVALSFPPLGHFLLARALWLYCYCCWVAALPYLVEPSFCGGVVVVTTRKSWYDLVVPLHLLLFSNRGDLSGCRGVPGGCVLVAVCRGVVLSDRVPVLMRCPVVTGCLSRLPFLLRWYRDRLGGCDCTRLASGWLAGFNDRRAMVSILPSGVPASQAVPCWLPRLFSFARCSALEGLSRSEVVSVSWDPHPREPVEGVLRAMSVLELTA</sequence>
<gene>
    <name evidence="3" type="ORF">Taro_001162</name>
</gene>
<evidence type="ECO:0000256" key="1">
    <source>
        <dbReference type="SAM" id="Phobius"/>
    </source>
</evidence>
<evidence type="ECO:0000313" key="3">
    <source>
        <dbReference type="EMBL" id="MQL68886.1"/>
    </source>
</evidence>
<comment type="caution">
    <text evidence="3">The sequence shown here is derived from an EMBL/GenBank/DDBJ whole genome shotgun (WGS) entry which is preliminary data.</text>
</comment>
<accession>A0A843TF57</accession>
<dbReference type="AlphaFoldDB" id="A0A843TF57"/>
<reference evidence="3" key="1">
    <citation type="submission" date="2017-07" db="EMBL/GenBank/DDBJ databases">
        <title>Taro Niue Genome Assembly and Annotation.</title>
        <authorList>
            <person name="Atibalentja N."/>
            <person name="Keating K."/>
            <person name="Fields C.J."/>
        </authorList>
    </citation>
    <scope>NUCLEOTIDE SEQUENCE</scope>
    <source>
        <strain evidence="3">Niue_2</strain>
        <tissue evidence="3">Leaf</tissue>
    </source>
</reference>
<keyword evidence="1" id="KW-0472">Membrane</keyword>
<feature type="chain" id="PRO_5032784356" evidence="2">
    <location>
        <begin position="16"/>
        <end position="244"/>
    </location>
</feature>
<keyword evidence="1" id="KW-1133">Transmembrane helix</keyword>
<keyword evidence="1" id="KW-0812">Transmembrane</keyword>
<evidence type="ECO:0000313" key="4">
    <source>
        <dbReference type="Proteomes" id="UP000652761"/>
    </source>
</evidence>
<proteinExistence type="predicted"/>
<evidence type="ECO:0000256" key="2">
    <source>
        <dbReference type="SAM" id="SignalP"/>
    </source>
</evidence>
<dbReference type="Proteomes" id="UP000652761">
    <property type="component" value="Unassembled WGS sequence"/>
</dbReference>
<protein>
    <submittedName>
        <fullName evidence="3">Uncharacterized protein</fullName>
    </submittedName>
</protein>